<dbReference type="EMBL" id="LN649230">
    <property type="protein sequence ID" value="CEI61128.1"/>
    <property type="molecule type" value="Genomic_DNA"/>
</dbReference>
<reference evidence="2" key="1">
    <citation type="submission" date="2014-10" db="EMBL/GenBank/DDBJ databases">
        <authorList>
            <person name="King R."/>
        </authorList>
    </citation>
    <scope>NUCLEOTIDE SEQUENCE [LARGE SCALE GENOMIC DNA]</scope>
    <source>
        <strain evidence="2">A3/5</strain>
    </source>
</reference>
<accession>A0A2L2SWN0</accession>
<name>A0A2L2SWN0_9HYPO</name>
<dbReference type="Proteomes" id="UP000245910">
    <property type="component" value="Chromosome II"/>
</dbReference>
<evidence type="ECO:0000313" key="2">
    <source>
        <dbReference type="Proteomes" id="UP000245910"/>
    </source>
</evidence>
<proteinExistence type="predicted"/>
<organism evidence="1 2">
    <name type="scientific">Fusarium venenatum</name>
    <dbReference type="NCBI Taxonomy" id="56646"/>
    <lineage>
        <taxon>Eukaryota</taxon>
        <taxon>Fungi</taxon>
        <taxon>Dikarya</taxon>
        <taxon>Ascomycota</taxon>
        <taxon>Pezizomycotina</taxon>
        <taxon>Sordariomycetes</taxon>
        <taxon>Hypocreomycetidae</taxon>
        <taxon>Hypocreales</taxon>
        <taxon>Nectriaceae</taxon>
        <taxon>Fusarium</taxon>
    </lineage>
</organism>
<evidence type="ECO:0000313" key="1">
    <source>
        <dbReference type="EMBL" id="CEI61128.1"/>
    </source>
</evidence>
<dbReference type="AlphaFoldDB" id="A0A2L2SWN0"/>
<protein>
    <submittedName>
        <fullName evidence="1">Uncharacterized protein</fullName>
    </submittedName>
</protein>
<sequence>MSWPRMYSTAQYSIAIPSSSERYGLPRGGRSTTSEAFVILKPPAIVCFVASARARVPFIQPTSATNAKTDALPDMACLHGSGT</sequence>
<keyword evidence="2" id="KW-1185">Reference proteome</keyword>